<feature type="compositionally biased region" description="Polar residues" evidence="2">
    <location>
        <begin position="477"/>
        <end position="489"/>
    </location>
</feature>
<keyword evidence="1" id="KW-0175">Coiled coil</keyword>
<evidence type="ECO:0000256" key="2">
    <source>
        <dbReference type="SAM" id="MobiDB-lite"/>
    </source>
</evidence>
<sequence length="634" mass="71936">MAFKNKNKDKSKDDDDNVQLMQHIPMAHLTMEDRPIYRVNSSCDDQGTPPYISMKDVYAALNYPGDILIYKDEFEESPVKIHKRSAGSSYEYQQSSQQAAHTQPIGDASPPAVANLEPVTSGIDGGTGGDGGGRDGSPELSVPAQSQAILPDHNMLTDLIADVGNLNDGTRLRVDRLRLKIDQMQQENWNLQHLNQDLQERNKILQQDIETFLQENESVKHENIALEHMNKERYEKGLAYRTEADGLRKTVQDLANENPRDGRPLPSLRSRLSQRQDQVPSARHQSRQAASHHQHFQVQHHQEQHHPHEQHHQGYHYYQEQRQQEQHGEGYYREVQLHHQEQRHYHEGYYRDERRHHQEQHHQGQHEQHRQRRSSKSAWDHWDTYGFDVVPFDNLPHDDHAWIMPARPDEEGGWITRTISMAARNRALKSELPFLPRAPKGQYTTSKTVESFLKIHRRTVEAVKDVQIYVGGADGPPSSSDISSTNADVGSTGRVSYVETSQPGGSPAYAIHIEHDDDDATGAAAATTVRAHTSQSRVSYKIDIGTQSGQGRDSSSEQDIMAHRCQTPVKSENDDFVAHGSRIEQLHAASAATAARADPFERDRADPCASSTRDRRVHGWVQQADDEEKDGDEL</sequence>
<evidence type="ECO:0000313" key="4">
    <source>
        <dbReference type="Proteomes" id="UP001194696"/>
    </source>
</evidence>
<feature type="region of interest" description="Disordered" evidence="2">
    <location>
        <begin position="253"/>
        <end position="313"/>
    </location>
</feature>
<keyword evidence="4" id="KW-1185">Reference proteome</keyword>
<evidence type="ECO:0000313" key="3">
    <source>
        <dbReference type="EMBL" id="KAG0286255.1"/>
    </source>
</evidence>
<protein>
    <submittedName>
        <fullName evidence="3">Uncharacterized protein</fullName>
    </submittedName>
</protein>
<feature type="region of interest" description="Disordered" evidence="2">
    <location>
        <begin position="85"/>
        <end position="142"/>
    </location>
</feature>
<proteinExistence type="predicted"/>
<feature type="coiled-coil region" evidence="1">
    <location>
        <begin position="167"/>
        <end position="222"/>
    </location>
</feature>
<feature type="compositionally biased region" description="Basic and acidic residues" evidence="2">
    <location>
        <begin position="354"/>
        <end position="368"/>
    </location>
</feature>
<dbReference type="Proteomes" id="UP001194696">
    <property type="component" value="Unassembled WGS sequence"/>
</dbReference>
<gene>
    <name evidence="3" type="ORF">BGZ96_009584</name>
</gene>
<feature type="compositionally biased region" description="Acidic residues" evidence="2">
    <location>
        <begin position="624"/>
        <end position="634"/>
    </location>
</feature>
<feature type="compositionally biased region" description="Basic and acidic residues" evidence="2">
    <location>
        <begin position="300"/>
        <end position="312"/>
    </location>
</feature>
<feature type="region of interest" description="Disordered" evidence="2">
    <location>
        <begin position="589"/>
        <end position="634"/>
    </location>
</feature>
<reference evidence="3 4" key="1">
    <citation type="journal article" date="2020" name="Fungal Divers.">
        <title>Resolving the Mortierellaceae phylogeny through synthesis of multi-gene phylogenetics and phylogenomics.</title>
        <authorList>
            <person name="Vandepol N."/>
            <person name="Liber J."/>
            <person name="Desiro A."/>
            <person name="Na H."/>
            <person name="Kennedy M."/>
            <person name="Barry K."/>
            <person name="Grigoriev I.V."/>
            <person name="Miller A.N."/>
            <person name="O'Donnell K."/>
            <person name="Stajich J.E."/>
            <person name="Bonito G."/>
        </authorList>
    </citation>
    <scope>NUCLEOTIDE SEQUENCE [LARGE SCALE GENOMIC DNA]</scope>
    <source>
        <strain evidence="3 4">AD045</strain>
    </source>
</reference>
<dbReference type="EMBL" id="JAAAIM010000589">
    <property type="protein sequence ID" value="KAG0286255.1"/>
    <property type="molecule type" value="Genomic_DNA"/>
</dbReference>
<feature type="region of interest" description="Disordered" evidence="2">
    <location>
        <begin position="472"/>
        <end position="491"/>
    </location>
</feature>
<accession>A0ABQ7JW48</accession>
<feature type="compositionally biased region" description="Polar residues" evidence="2">
    <location>
        <begin position="270"/>
        <end position="279"/>
    </location>
</feature>
<evidence type="ECO:0000256" key="1">
    <source>
        <dbReference type="SAM" id="Coils"/>
    </source>
</evidence>
<feature type="region of interest" description="Disordered" evidence="2">
    <location>
        <begin position="354"/>
        <end position="375"/>
    </location>
</feature>
<feature type="compositionally biased region" description="Basic residues" evidence="2">
    <location>
        <begin position="284"/>
        <end position="295"/>
    </location>
</feature>
<comment type="caution">
    <text evidence="3">The sequence shown here is derived from an EMBL/GenBank/DDBJ whole genome shotgun (WGS) entry which is preliminary data.</text>
</comment>
<organism evidence="3 4">
    <name type="scientific">Linnemannia gamsii</name>
    <dbReference type="NCBI Taxonomy" id="64522"/>
    <lineage>
        <taxon>Eukaryota</taxon>
        <taxon>Fungi</taxon>
        <taxon>Fungi incertae sedis</taxon>
        <taxon>Mucoromycota</taxon>
        <taxon>Mortierellomycotina</taxon>
        <taxon>Mortierellomycetes</taxon>
        <taxon>Mortierellales</taxon>
        <taxon>Mortierellaceae</taxon>
        <taxon>Linnemannia</taxon>
    </lineage>
</organism>
<name>A0ABQ7JW48_9FUNG</name>
<feature type="compositionally biased region" description="Low complexity" evidence="2">
    <location>
        <begin position="88"/>
        <end position="98"/>
    </location>
</feature>